<dbReference type="InterPro" id="IPR036187">
    <property type="entry name" value="DNA_mismatch_repair_MutS_sf"/>
</dbReference>
<dbReference type="EMBL" id="JAPFFI010000010">
    <property type="protein sequence ID" value="KAJ6376263.1"/>
    <property type="molecule type" value="Genomic_DNA"/>
</dbReference>
<sequence length="314" mass="35436">MAVAAILESAYFLQLNLKAAIKEDADWHNRFMPLSQLIMEMVINISLVRVIKQVIDEDGSVRDSASSALKRARDQVQLLEKKLSQLIDSLIRNEMKETSFLEVSNVDGRWCINSGTGQLTSFKGLLLSSDSGTGRIIEPLSAVPLNDELQQARASVAKAEADVLLMLTEKMKRDLDDIEKVSDSVIQLDVINARATYSLFFRGASPSLYLSEELDESFSTETYLSENETSMAPFPKEREWLLYMPKAYHPLILQQHRQNVQKAKKEASNAADVSYTGQMSNIYVIFHPSKRKFSKMRVFSLSFPPRMDSFHIGA</sequence>
<reference evidence="2" key="2">
    <citation type="journal article" date="2023" name="Int. J. Mol. Sci.">
        <title>De Novo Assembly and Annotation of 11 Diverse Shrub Willow (Salix) Genomes Reveals Novel Gene Organization in Sex-Linked Regions.</title>
        <authorList>
            <person name="Hyden B."/>
            <person name="Feng K."/>
            <person name="Yates T.B."/>
            <person name="Jawdy S."/>
            <person name="Cereghino C."/>
            <person name="Smart L.B."/>
            <person name="Muchero W."/>
        </authorList>
    </citation>
    <scope>NUCLEOTIDE SEQUENCE</scope>
    <source>
        <tissue evidence="2">Shoot tip</tissue>
    </source>
</reference>
<accession>A0ABQ9B8D1</accession>
<reference evidence="2" key="1">
    <citation type="submission" date="2022-10" db="EMBL/GenBank/DDBJ databases">
        <authorList>
            <person name="Hyden B.L."/>
            <person name="Feng K."/>
            <person name="Yates T."/>
            <person name="Jawdy S."/>
            <person name="Smart L.B."/>
            <person name="Muchero W."/>
        </authorList>
    </citation>
    <scope>NUCLEOTIDE SEQUENCE</scope>
    <source>
        <tissue evidence="2">Shoot tip</tissue>
    </source>
</reference>
<gene>
    <name evidence="2" type="ORF">OIU77_001094</name>
</gene>
<dbReference type="Proteomes" id="UP001141253">
    <property type="component" value="Chromosome 12"/>
</dbReference>
<dbReference type="PANTHER" id="PTHR48466:SF2">
    <property type="entry name" value="OS10G0509000 PROTEIN"/>
    <property type="match status" value="1"/>
</dbReference>
<keyword evidence="3" id="KW-1185">Reference proteome</keyword>
<evidence type="ECO:0000313" key="2">
    <source>
        <dbReference type="EMBL" id="KAJ6376263.1"/>
    </source>
</evidence>
<feature type="coiled-coil region" evidence="1">
    <location>
        <begin position="62"/>
        <end position="89"/>
    </location>
</feature>
<evidence type="ECO:0000256" key="1">
    <source>
        <dbReference type="SAM" id="Coils"/>
    </source>
</evidence>
<proteinExistence type="predicted"/>
<keyword evidence="1" id="KW-0175">Coiled coil</keyword>
<name>A0ABQ9B8D1_9ROSI</name>
<evidence type="ECO:0000313" key="3">
    <source>
        <dbReference type="Proteomes" id="UP001141253"/>
    </source>
</evidence>
<comment type="caution">
    <text evidence="2">The sequence shown here is derived from an EMBL/GenBank/DDBJ whole genome shotgun (WGS) entry which is preliminary data.</text>
</comment>
<dbReference type="InterPro" id="IPR045076">
    <property type="entry name" value="MutS"/>
</dbReference>
<organism evidence="2 3">
    <name type="scientific">Salix suchowensis</name>
    <dbReference type="NCBI Taxonomy" id="1278906"/>
    <lineage>
        <taxon>Eukaryota</taxon>
        <taxon>Viridiplantae</taxon>
        <taxon>Streptophyta</taxon>
        <taxon>Embryophyta</taxon>
        <taxon>Tracheophyta</taxon>
        <taxon>Spermatophyta</taxon>
        <taxon>Magnoliopsida</taxon>
        <taxon>eudicotyledons</taxon>
        <taxon>Gunneridae</taxon>
        <taxon>Pentapetalae</taxon>
        <taxon>rosids</taxon>
        <taxon>fabids</taxon>
        <taxon>Malpighiales</taxon>
        <taxon>Salicaceae</taxon>
        <taxon>Saliceae</taxon>
        <taxon>Salix</taxon>
    </lineage>
</organism>
<dbReference type="SUPFAM" id="SSF48334">
    <property type="entry name" value="DNA repair protein MutS, domain III"/>
    <property type="match status" value="1"/>
</dbReference>
<dbReference type="PANTHER" id="PTHR48466">
    <property type="entry name" value="OS10G0509000 PROTEIN-RELATED"/>
    <property type="match status" value="1"/>
</dbReference>
<protein>
    <submittedName>
        <fullName evidence="2">Uncharacterized protein</fullName>
    </submittedName>
</protein>